<evidence type="ECO:0000313" key="13">
    <source>
        <dbReference type="Proteomes" id="UP001596266"/>
    </source>
</evidence>
<evidence type="ECO:0000313" key="12">
    <source>
        <dbReference type="EMBL" id="MFC6396495.1"/>
    </source>
</evidence>
<dbReference type="Gene3D" id="3.40.710.10">
    <property type="entry name" value="DD-peptidase/beta-lactamase superfamily"/>
    <property type="match status" value="1"/>
</dbReference>
<comment type="caution">
    <text evidence="12">The sequence shown here is derived from an EMBL/GenBank/DDBJ whole genome shotgun (WGS) entry which is preliminary data.</text>
</comment>
<reference evidence="13" key="1">
    <citation type="journal article" date="2019" name="Int. J. Syst. Evol. Microbiol.">
        <title>The Global Catalogue of Microorganisms (GCM) 10K type strain sequencing project: providing services to taxonomists for standard genome sequencing and annotation.</title>
        <authorList>
            <consortium name="The Broad Institute Genomics Platform"/>
            <consortium name="The Broad Institute Genome Sequencing Center for Infectious Disease"/>
            <person name="Wu L."/>
            <person name="Ma J."/>
        </authorList>
    </citation>
    <scope>NUCLEOTIDE SEQUENCE [LARGE SCALE GENOMIC DNA]</scope>
    <source>
        <strain evidence="13">CGMCC 1.15277</strain>
    </source>
</reference>
<evidence type="ECO:0000256" key="2">
    <source>
        <dbReference type="ARBA" id="ARBA00022670"/>
    </source>
</evidence>
<organism evidence="12 13">
    <name type="scientific">Luteococcus sanguinis</name>
    <dbReference type="NCBI Taxonomy" id="174038"/>
    <lineage>
        <taxon>Bacteria</taxon>
        <taxon>Bacillati</taxon>
        <taxon>Actinomycetota</taxon>
        <taxon>Actinomycetes</taxon>
        <taxon>Propionibacteriales</taxon>
        <taxon>Propionibacteriaceae</taxon>
        <taxon>Luteococcus</taxon>
    </lineage>
</organism>
<dbReference type="SUPFAM" id="SSF53955">
    <property type="entry name" value="Lysozyme-like"/>
    <property type="match status" value="1"/>
</dbReference>
<keyword evidence="3" id="KW-0328">Glycosyltransferase</keyword>
<comment type="catalytic activity">
    <reaction evidence="7">
        <text>Preferential cleavage: (Ac)2-L-Lys-D-Ala-|-D-Ala. Also transpeptidation of peptidyl-alanyl moieties that are N-acyl substituents of D-alanine.</text>
        <dbReference type="EC" id="3.4.16.4"/>
    </reaction>
</comment>
<comment type="catalytic activity">
    <reaction evidence="8">
        <text>[GlcNAc-(1-&gt;4)-Mur2Ac(oyl-L-Ala-gamma-D-Glu-L-Lys-D-Ala-D-Ala)](n)-di-trans,octa-cis-undecaprenyl diphosphate + beta-D-GlcNAc-(1-&gt;4)-Mur2Ac(oyl-L-Ala-gamma-D-Glu-L-Lys-D-Ala-D-Ala)-di-trans,octa-cis-undecaprenyl diphosphate = [GlcNAc-(1-&gt;4)-Mur2Ac(oyl-L-Ala-gamma-D-Glu-L-Lys-D-Ala-D-Ala)](n+1)-di-trans,octa-cis-undecaprenyl diphosphate + di-trans,octa-cis-undecaprenyl diphosphate + H(+)</text>
        <dbReference type="Rhea" id="RHEA:23708"/>
        <dbReference type="Rhea" id="RHEA-COMP:9602"/>
        <dbReference type="Rhea" id="RHEA-COMP:9603"/>
        <dbReference type="ChEBI" id="CHEBI:15378"/>
        <dbReference type="ChEBI" id="CHEBI:58405"/>
        <dbReference type="ChEBI" id="CHEBI:60033"/>
        <dbReference type="ChEBI" id="CHEBI:78435"/>
        <dbReference type="EC" id="2.4.99.28"/>
    </reaction>
</comment>
<gene>
    <name evidence="12" type="ORF">ACFP57_05765</name>
</gene>
<evidence type="ECO:0000256" key="9">
    <source>
        <dbReference type="SAM" id="MobiDB-lite"/>
    </source>
</evidence>
<dbReference type="Pfam" id="PF00905">
    <property type="entry name" value="Transpeptidase"/>
    <property type="match status" value="1"/>
</dbReference>
<dbReference type="RefSeq" id="WP_343884867.1">
    <property type="nucleotide sequence ID" value="NZ_BAAAKI010000004.1"/>
</dbReference>
<keyword evidence="4" id="KW-0808">Transferase</keyword>
<dbReference type="InterPro" id="IPR023346">
    <property type="entry name" value="Lysozyme-like_dom_sf"/>
</dbReference>
<keyword evidence="2" id="KW-0645">Protease</keyword>
<dbReference type="Gene3D" id="1.10.3810.10">
    <property type="entry name" value="Biosynthetic peptidoglycan transglycosylase-like"/>
    <property type="match status" value="1"/>
</dbReference>
<dbReference type="PROSITE" id="PS51178">
    <property type="entry name" value="PASTA"/>
    <property type="match status" value="1"/>
</dbReference>
<feature type="region of interest" description="Disordered" evidence="9">
    <location>
        <begin position="772"/>
        <end position="822"/>
    </location>
</feature>
<evidence type="ECO:0000256" key="5">
    <source>
        <dbReference type="ARBA" id="ARBA00022801"/>
    </source>
</evidence>
<name>A0ABW1WZ26_9ACTN</name>
<evidence type="ECO:0000256" key="7">
    <source>
        <dbReference type="ARBA" id="ARBA00034000"/>
    </source>
</evidence>
<dbReference type="InterPro" id="IPR036950">
    <property type="entry name" value="PBP_transglycosylase"/>
</dbReference>
<dbReference type="Pfam" id="PF00912">
    <property type="entry name" value="Transgly"/>
    <property type="match status" value="1"/>
</dbReference>
<evidence type="ECO:0000256" key="10">
    <source>
        <dbReference type="SAM" id="Phobius"/>
    </source>
</evidence>
<evidence type="ECO:0000256" key="8">
    <source>
        <dbReference type="ARBA" id="ARBA00049902"/>
    </source>
</evidence>
<feature type="compositionally biased region" description="Low complexity" evidence="9">
    <location>
        <begin position="774"/>
        <end position="822"/>
    </location>
</feature>
<keyword evidence="10" id="KW-0812">Transmembrane</keyword>
<dbReference type="CDD" id="cd06577">
    <property type="entry name" value="PASTA_pknB"/>
    <property type="match status" value="1"/>
</dbReference>
<keyword evidence="6" id="KW-0511">Multifunctional enzyme</keyword>
<protein>
    <submittedName>
        <fullName evidence="12">Transglycosylase domain-containing protein</fullName>
    </submittedName>
</protein>
<evidence type="ECO:0000256" key="1">
    <source>
        <dbReference type="ARBA" id="ARBA00022645"/>
    </source>
</evidence>
<dbReference type="Proteomes" id="UP001596266">
    <property type="component" value="Unassembled WGS sequence"/>
</dbReference>
<dbReference type="InterPro" id="IPR001460">
    <property type="entry name" value="PCN-bd_Tpept"/>
</dbReference>
<feature type="transmembrane region" description="Helical" evidence="10">
    <location>
        <begin position="12"/>
        <end position="32"/>
    </location>
</feature>
<keyword evidence="10" id="KW-0472">Membrane</keyword>
<dbReference type="PANTHER" id="PTHR32282:SF33">
    <property type="entry name" value="PEPTIDOGLYCAN GLYCOSYLTRANSFERASE"/>
    <property type="match status" value="1"/>
</dbReference>
<evidence type="ECO:0000256" key="6">
    <source>
        <dbReference type="ARBA" id="ARBA00023268"/>
    </source>
</evidence>
<keyword evidence="1" id="KW-0121">Carboxypeptidase</keyword>
<keyword evidence="10" id="KW-1133">Transmembrane helix</keyword>
<dbReference type="InterPro" id="IPR012338">
    <property type="entry name" value="Beta-lactam/transpept-like"/>
</dbReference>
<evidence type="ECO:0000256" key="4">
    <source>
        <dbReference type="ARBA" id="ARBA00022679"/>
    </source>
</evidence>
<accession>A0ABW1WZ26</accession>
<dbReference type="InterPro" id="IPR005543">
    <property type="entry name" value="PASTA_dom"/>
</dbReference>
<feature type="domain" description="PASTA" evidence="11">
    <location>
        <begin position="707"/>
        <end position="770"/>
    </location>
</feature>
<sequence>MTEPASGRKAYNLLMFGLASVLAGIVVAGLVVPPALLAGAAVKSGADSMENLPASMEIGAQSERSRVLMADGSTLVEFYEENRVYVPLSKISKLMQQAQVDIEDDRFYEHGAIDPKGTLRALVRNASGGTQGGSTLTQQYVKQVQVEAAVVAGDEEAAAKAVEPTLSRKVRELRYAIAVEKKFTKDQILERYLNIAYYGDGAYGVEAAARHYFGTTAEKLNLPQSAMLAGLVQNPVMTDPVNHPQTALNRRAIVLNRMAQLGTITEAQAEAAKNVPFDKTKVVASRKGCITSRFPSLCNYVQNVLIRGDFPALGKTAEARENALKRGGLTIQTLINPDSQKAAEKAVAGLIAPTDPFISTMTMIQPKTGLIVAMAQNRPKIGTGKGETYYNYAAEAKYGGAEGYQAGSTFKAFTMAAAFENGLTPDQTFNAPMNMDFSGLSFRSCKGNFAATDFNVKNSVQGYAGNMNMYTAAQGSVNTYFVQLEKKAGLCDTVKMAQKLGIQRADGLDMIQDTPFYDWIPSFTLGPVEIAPMSMAEAYATFANKGVHCDPITIESITTKAGKALAVPSANCKRVISEDVADTVNKVLKSVVDKGTGRAANLYNGHSIAGKTGTTDSAEAVWFAGYTPELVGVSMIAADKQSATYKGRSKRSLTGRTAHGTNCSYGCTLNGSGGGDAGTIWKSAMRTALVDLPKTDFSEPSQDALLGKSMAIPDVSNLSLTEARDTLESAGFSVQDVYVHNSSSYGTFLYMTPTSGTRRTSEPIYFYWSSGPEPKASPTATSTRTSSSTRTSTSKASATSSKAAASSSKASKSSSKATTKKS</sequence>
<proteinExistence type="predicted"/>
<dbReference type="InterPro" id="IPR001264">
    <property type="entry name" value="Glyco_trans_51"/>
</dbReference>
<keyword evidence="5" id="KW-0378">Hydrolase</keyword>
<evidence type="ECO:0000256" key="3">
    <source>
        <dbReference type="ARBA" id="ARBA00022676"/>
    </source>
</evidence>
<dbReference type="PANTHER" id="PTHR32282">
    <property type="entry name" value="BINDING PROTEIN TRANSPEPTIDASE, PUTATIVE-RELATED"/>
    <property type="match status" value="1"/>
</dbReference>
<dbReference type="EMBL" id="JBHSUA010000009">
    <property type="protein sequence ID" value="MFC6396495.1"/>
    <property type="molecule type" value="Genomic_DNA"/>
</dbReference>
<dbReference type="SUPFAM" id="SSF56601">
    <property type="entry name" value="beta-lactamase/transpeptidase-like"/>
    <property type="match status" value="1"/>
</dbReference>
<evidence type="ECO:0000259" key="11">
    <source>
        <dbReference type="PROSITE" id="PS51178"/>
    </source>
</evidence>
<dbReference type="InterPro" id="IPR050396">
    <property type="entry name" value="Glycosyltr_51/Transpeptidase"/>
</dbReference>
<keyword evidence="13" id="KW-1185">Reference proteome</keyword>
<dbReference type="Gene3D" id="3.30.10.20">
    <property type="match status" value="1"/>
</dbReference>